<dbReference type="AlphaFoldDB" id="A0A6C0RW33"/>
<reference evidence="1" key="1">
    <citation type="journal article" date="2019" name="Front. Microbiol.">
        <title>Evolutionary Analysis of Unicellular Species in Chlamydomonadales Through Chloroplast Genome Comparison With the Colonial Volvocine Algae.</title>
        <authorList>
            <person name="Hu Y."/>
            <person name="Xing W."/>
            <person name="Song H."/>
            <person name="Zhu H."/>
            <person name="Liu G."/>
            <person name="Hu Z."/>
        </authorList>
    </citation>
    <scope>NUCLEOTIDE SEQUENCE</scope>
</reference>
<dbReference type="EMBL" id="MH511734">
    <property type="protein sequence ID" value="QIA47177.1"/>
    <property type="molecule type" value="Genomic_DNA"/>
</dbReference>
<gene>
    <name evidence="1" type="primary">orf402</name>
</gene>
<protein>
    <submittedName>
        <fullName evidence="1">Uncharacterized protein</fullName>
    </submittedName>
</protein>
<sequence>MVKALIKVSPNFHNTFNKVVPLEFQKEIAMKSFKSKQKEWYRNERLRIREESLDPQKAANRELIIKVGEMLTKEDFGGKAAVKPTKGIGRKFYETKRKYTHLVPLIYKRTRAPRITATGSTLHGMKKDLSSSKAFKGLEDAVILKQTIGYFQQKGYHFSIIDLDMSAAHARFAIALQKSKETQLYQAVVNSGKFWDEKAEHYHKLIEAKSINLTRQNVRAMLKVALYTTLNGGNPLGVPRLFKSLEDQNECLIGGFTTLEEFEKSTLYSDLKGIFNGFELLHEVKELNKSCVTDDKKKLWTPDSTSPYYIDSVHKGISRALQSFEIILLVVLVKFILQRGGLPINLAHDGAMAIFPGFVNEADLVNELSEDVKPWAHYLLDDLSLPIECKFNLNTQTDYSSS</sequence>
<dbReference type="GeneID" id="43963679"/>
<organism evidence="1">
    <name type="scientific">Colemanosphaera angeleri</name>
    <dbReference type="NCBI Taxonomy" id="1454018"/>
    <lineage>
        <taxon>Eukaryota</taxon>
        <taxon>Viridiplantae</taxon>
        <taxon>Chlorophyta</taxon>
        <taxon>core chlorophytes</taxon>
        <taxon>Chlorophyceae</taxon>
        <taxon>CS clade</taxon>
        <taxon>Chlamydomonadales</taxon>
        <taxon>Volvocaceae</taxon>
        <taxon>Colemanosphaera</taxon>
    </lineage>
</organism>
<keyword evidence="1" id="KW-0934">Plastid</keyword>
<proteinExistence type="predicted"/>
<name>A0A6C0RW33_9CHLO</name>
<dbReference type="RefSeq" id="YP_009728241.1">
    <property type="nucleotide sequence ID" value="NC_045893.1"/>
</dbReference>
<accession>A0A6C0RW33</accession>
<evidence type="ECO:0000313" key="1">
    <source>
        <dbReference type="EMBL" id="QIA47177.1"/>
    </source>
</evidence>
<geneLocation type="plastid" evidence="1"/>